<dbReference type="PANTHER" id="PTHR35323">
    <property type="entry name" value="SAP DOMAIN-CONTAINING PROTEIN"/>
    <property type="match status" value="1"/>
</dbReference>
<sequence>MASPDGKRKVVTIYVSSSSSSEQDDDDDDDGDVVVVDAEEDGIYSEDEEYADERDDGDDDEMEESLCCKVICLLKEGNGLETLNLKECKAYLRKHSLRLSGSKAVYIERINEHFRIRHGSGEALYPRSSFVVNCKGDVCKGDVVLFTQKVRSRSGKILGTRTVAGRVVKESYGSAKQQHTFTVEVLWSRGIKKLPPLFPLLVKGRNLYRLRTFRQRWSNEAERVKVLAEKHQRGTAARLVRALRKSKLSCCSFLMLTGAKRQKISYQTKSSQTGKMAKQESRKRPEGHQKEILLRGTKCNNHRQLNLGSERSKTYWRSKKTGHLNNVIGPINQSYANHSHYQRKEFHSRGMPFYSSE</sequence>
<evidence type="ECO:0008006" key="6">
    <source>
        <dbReference type="Google" id="ProtNLM"/>
    </source>
</evidence>
<comment type="caution">
    <text evidence="4">The sequence shown here is derived from an EMBL/GenBank/DDBJ whole genome shotgun (WGS) entry which is preliminary data.</text>
</comment>
<evidence type="ECO:0000259" key="2">
    <source>
        <dbReference type="Pfam" id="PF02037"/>
    </source>
</evidence>
<evidence type="ECO:0000313" key="5">
    <source>
        <dbReference type="Proteomes" id="UP001159364"/>
    </source>
</evidence>
<keyword evidence="5" id="KW-1185">Reference proteome</keyword>
<feature type="compositionally biased region" description="Basic and acidic residues" evidence="1">
    <location>
        <begin position="277"/>
        <end position="288"/>
    </location>
</feature>
<dbReference type="Pfam" id="PF24766">
    <property type="entry name" value="DUF7699"/>
    <property type="match status" value="1"/>
</dbReference>
<dbReference type="InterPro" id="IPR056116">
    <property type="entry name" value="DUF7699"/>
</dbReference>
<feature type="region of interest" description="Disordered" evidence="1">
    <location>
        <begin position="15"/>
        <end position="59"/>
    </location>
</feature>
<feature type="domain" description="SAP" evidence="2">
    <location>
        <begin position="80"/>
        <end position="115"/>
    </location>
</feature>
<evidence type="ECO:0000259" key="3">
    <source>
        <dbReference type="Pfam" id="PF24766"/>
    </source>
</evidence>
<accession>A0AAV8TDG7</accession>
<proteinExistence type="predicted"/>
<dbReference type="Pfam" id="PF02037">
    <property type="entry name" value="SAP"/>
    <property type="match status" value="1"/>
</dbReference>
<organism evidence="4 5">
    <name type="scientific">Erythroxylum novogranatense</name>
    <dbReference type="NCBI Taxonomy" id="1862640"/>
    <lineage>
        <taxon>Eukaryota</taxon>
        <taxon>Viridiplantae</taxon>
        <taxon>Streptophyta</taxon>
        <taxon>Embryophyta</taxon>
        <taxon>Tracheophyta</taxon>
        <taxon>Spermatophyta</taxon>
        <taxon>Magnoliopsida</taxon>
        <taxon>eudicotyledons</taxon>
        <taxon>Gunneridae</taxon>
        <taxon>Pentapetalae</taxon>
        <taxon>rosids</taxon>
        <taxon>fabids</taxon>
        <taxon>Malpighiales</taxon>
        <taxon>Erythroxylaceae</taxon>
        <taxon>Erythroxylum</taxon>
    </lineage>
</organism>
<gene>
    <name evidence="4" type="ORF">K2173_006186</name>
</gene>
<feature type="compositionally biased region" description="Acidic residues" evidence="1">
    <location>
        <begin position="22"/>
        <end position="59"/>
    </location>
</feature>
<name>A0AAV8TDG7_9ROSI</name>
<dbReference type="PANTHER" id="PTHR35323:SF2">
    <property type="entry name" value="SAP DOMAIN-CONTAINING PROTEIN"/>
    <property type="match status" value="1"/>
</dbReference>
<dbReference type="EMBL" id="JAIWQS010000005">
    <property type="protein sequence ID" value="KAJ8764446.1"/>
    <property type="molecule type" value="Genomic_DNA"/>
</dbReference>
<dbReference type="InterPro" id="IPR003034">
    <property type="entry name" value="SAP_dom"/>
</dbReference>
<feature type="domain" description="DUF7699" evidence="3">
    <location>
        <begin position="139"/>
        <end position="217"/>
    </location>
</feature>
<feature type="region of interest" description="Disordered" evidence="1">
    <location>
        <begin position="267"/>
        <end position="288"/>
    </location>
</feature>
<dbReference type="Proteomes" id="UP001159364">
    <property type="component" value="Linkage Group LG05"/>
</dbReference>
<evidence type="ECO:0000313" key="4">
    <source>
        <dbReference type="EMBL" id="KAJ8764446.1"/>
    </source>
</evidence>
<protein>
    <recommendedName>
        <fullName evidence="6">SAP domain-containing protein</fullName>
    </recommendedName>
</protein>
<dbReference type="AlphaFoldDB" id="A0AAV8TDG7"/>
<evidence type="ECO:0000256" key="1">
    <source>
        <dbReference type="SAM" id="MobiDB-lite"/>
    </source>
</evidence>
<reference evidence="4 5" key="1">
    <citation type="submission" date="2021-09" db="EMBL/GenBank/DDBJ databases">
        <title>Genomic insights and catalytic innovation underlie evolution of tropane alkaloids biosynthesis.</title>
        <authorList>
            <person name="Wang Y.-J."/>
            <person name="Tian T."/>
            <person name="Huang J.-P."/>
            <person name="Huang S.-X."/>
        </authorList>
    </citation>
    <scope>NUCLEOTIDE SEQUENCE [LARGE SCALE GENOMIC DNA]</scope>
    <source>
        <strain evidence="4">KIB-2018</strain>
        <tissue evidence="4">Leaf</tissue>
    </source>
</reference>